<gene>
    <name evidence="3" type="ORF">H9736_06325</name>
</gene>
<feature type="region of interest" description="Disordered" evidence="1">
    <location>
        <begin position="22"/>
        <end position="83"/>
    </location>
</feature>
<protein>
    <submittedName>
        <fullName evidence="3">Uncharacterized protein</fullName>
    </submittedName>
</protein>
<reference evidence="3" key="1">
    <citation type="journal article" date="2021" name="PeerJ">
        <title>Extensive microbial diversity within the chicken gut microbiome revealed by metagenomics and culture.</title>
        <authorList>
            <person name="Gilroy R."/>
            <person name="Ravi A."/>
            <person name="Getino M."/>
            <person name="Pursley I."/>
            <person name="Horton D.L."/>
            <person name="Alikhan N.F."/>
            <person name="Baker D."/>
            <person name="Gharbi K."/>
            <person name="Hall N."/>
            <person name="Watson M."/>
            <person name="Adriaenssens E.M."/>
            <person name="Foster-Nyarko E."/>
            <person name="Jarju S."/>
            <person name="Secka A."/>
            <person name="Antonio M."/>
            <person name="Oren A."/>
            <person name="Chaudhuri R.R."/>
            <person name="La Ragione R."/>
            <person name="Hildebrand F."/>
            <person name="Pallen M.J."/>
        </authorList>
    </citation>
    <scope>NUCLEOTIDE SEQUENCE</scope>
    <source>
        <strain evidence="3">CHK188-5543</strain>
    </source>
</reference>
<proteinExistence type="predicted"/>
<feature type="chain" id="PRO_5039029166" evidence="2">
    <location>
        <begin position="24"/>
        <end position="395"/>
    </location>
</feature>
<accession>A0A9D1WS63</accession>
<dbReference type="EMBL" id="DXES01000136">
    <property type="protein sequence ID" value="HIX65851.1"/>
    <property type="molecule type" value="Genomic_DNA"/>
</dbReference>
<dbReference type="Proteomes" id="UP000886800">
    <property type="component" value="Unassembled WGS sequence"/>
</dbReference>
<evidence type="ECO:0000313" key="3">
    <source>
        <dbReference type="EMBL" id="HIX65851.1"/>
    </source>
</evidence>
<name>A0A9D1WS63_9FIRM</name>
<dbReference type="AlphaFoldDB" id="A0A9D1WS63"/>
<evidence type="ECO:0000256" key="1">
    <source>
        <dbReference type="SAM" id="MobiDB-lite"/>
    </source>
</evidence>
<organism evidence="3 4">
    <name type="scientific">Candidatus Anaerotruncus excrementipullorum</name>
    <dbReference type="NCBI Taxonomy" id="2838465"/>
    <lineage>
        <taxon>Bacteria</taxon>
        <taxon>Bacillati</taxon>
        <taxon>Bacillota</taxon>
        <taxon>Clostridia</taxon>
        <taxon>Eubacteriales</taxon>
        <taxon>Oscillospiraceae</taxon>
        <taxon>Anaerotruncus</taxon>
    </lineage>
</organism>
<keyword evidence="2" id="KW-0732">Signal</keyword>
<evidence type="ECO:0000256" key="2">
    <source>
        <dbReference type="SAM" id="SignalP"/>
    </source>
</evidence>
<sequence length="395" mass="41598">MKVCPLAAVLLAAALLLPGCGQRGGPADPASSAPEAAAVSEPAASSSEAASTPAPASEGSSASAAPESASQAESAPAEPAGQPDDMEARIAATACLVTDAFVGTHTFDETGLVPWTDDRQRVNFLLALAFGVAGSGEETLYSPFFYYDGERLLHISATGADRVPIRTLGLPEDWTFDPEGIAVDYDPAAEEFVTAGGFGLGSGWQVEERSATVQDSGGPSTTVTVDFTARPGLPNAIDHVSAQVTYSLQPGDNIPYLAMEEFVLTEMPAGFDLVVPGLDSTTSLRWLDAATGYEYTTQDQGVIQQVYQLLRGLIIYRDTPATGYPEADQLQNGCFTLLEFYGPGMETPHLVVKLQPFSVEWPGRGEAVGPWATENEAAVAAQLVELWKADSSLWQ</sequence>
<reference evidence="3" key="2">
    <citation type="submission" date="2021-04" db="EMBL/GenBank/DDBJ databases">
        <authorList>
            <person name="Gilroy R."/>
        </authorList>
    </citation>
    <scope>NUCLEOTIDE SEQUENCE</scope>
    <source>
        <strain evidence="3">CHK188-5543</strain>
    </source>
</reference>
<comment type="caution">
    <text evidence="3">The sequence shown here is derived from an EMBL/GenBank/DDBJ whole genome shotgun (WGS) entry which is preliminary data.</text>
</comment>
<feature type="compositionally biased region" description="Low complexity" evidence="1">
    <location>
        <begin position="26"/>
        <end position="80"/>
    </location>
</feature>
<feature type="signal peptide" evidence="2">
    <location>
        <begin position="1"/>
        <end position="23"/>
    </location>
</feature>
<evidence type="ECO:0000313" key="4">
    <source>
        <dbReference type="Proteomes" id="UP000886800"/>
    </source>
</evidence>